<organism evidence="2 3">
    <name type="scientific">Streptococcus suis</name>
    <dbReference type="NCBI Taxonomy" id="1307"/>
    <lineage>
        <taxon>Bacteria</taxon>
        <taxon>Bacillati</taxon>
        <taxon>Bacillota</taxon>
        <taxon>Bacilli</taxon>
        <taxon>Lactobacillales</taxon>
        <taxon>Streptococcaceae</taxon>
        <taxon>Streptococcus</taxon>
    </lineage>
</organism>
<gene>
    <name evidence="2" type="ORF">ERS132441_00298</name>
</gene>
<dbReference type="GO" id="GO:0005524">
    <property type="term" value="F:ATP binding"/>
    <property type="evidence" value="ECO:0007669"/>
    <property type="project" value="InterPro"/>
</dbReference>
<name>A0A123TT82_STRSU</name>
<dbReference type="Pfam" id="PF07728">
    <property type="entry name" value="AAA_5"/>
    <property type="match status" value="1"/>
</dbReference>
<dbReference type="EMBL" id="FIIC01000002">
    <property type="protein sequence ID" value="CYV42730.1"/>
    <property type="molecule type" value="Genomic_DNA"/>
</dbReference>
<dbReference type="InterPro" id="IPR011704">
    <property type="entry name" value="ATPase_dyneun-rel_AAA"/>
</dbReference>
<dbReference type="Proteomes" id="UP000075193">
    <property type="component" value="Unassembled WGS sequence"/>
</dbReference>
<reference evidence="2 3" key="1">
    <citation type="submission" date="2016-02" db="EMBL/GenBank/DDBJ databases">
        <authorList>
            <consortium name="Pathogen Informatics"/>
        </authorList>
    </citation>
    <scope>NUCLEOTIDE SEQUENCE [LARGE SCALE GENOMIC DNA]</scope>
    <source>
        <strain evidence="2 3">LSS79</strain>
    </source>
</reference>
<feature type="domain" description="ATPase dynein-related AAA" evidence="1">
    <location>
        <begin position="41"/>
        <end position="149"/>
    </location>
</feature>
<evidence type="ECO:0000313" key="3">
    <source>
        <dbReference type="Proteomes" id="UP000075193"/>
    </source>
</evidence>
<dbReference type="SUPFAM" id="SSF52540">
    <property type="entry name" value="P-loop containing nucleoside triphosphate hydrolases"/>
    <property type="match status" value="1"/>
</dbReference>
<dbReference type="InterPro" id="IPR027417">
    <property type="entry name" value="P-loop_NTPase"/>
</dbReference>
<dbReference type="RefSeq" id="WP_044679103.1">
    <property type="nucleotide sequence ID" value="NZ_CEDF01000080.1"/>
</dbReference>
<evidence type="ECO:0000259" key="1">
    <source>
        <dbReference type="Pfam" id="PF07728"/>
    </source>
</evidence>
<accession>A0A123TT82</accession>
<dbReference type="Gene3D" id="3.40.50.300">
    <property type="entry name" value="P-loop containing nucleotide triphosphate hydrolases"/>
    <property type="match status" value="1"/>
</dbReference>
<dbReference type="AlphaFoldDB" id="A0A123TT82"/>
<protein>
    <submittedName>
        <fullName evidence="2">AAA domain (Dynein-related subfamily)</fullName>
    </submittedName>
</protein>
<evidence type="ECO:0000313" key="2">
    <source>
        <dbReference type="EMBL" id="CYV42730.1"/>
    </source>
</evidence>
<proteinExistence type="predicted"/>
<sequence length="498" mass="56698">MEIKFDGTLSDLFSFCNSRGFYYSKEQLYNFYISLKTKPFVILSGISGSGKSKIADLFAEYMGYTTSTDKNYELVSVKPNWTDSRGIFGYHNIINSTYEITPTIKLFIRALANPDKPYFLLLDEMNLAKVEYYFSDFLSLLESRRISEELNSAKILSKFPNKIRLSEAIILSALQLKPADFQPIEYYRNAPVCTEWLKNSETNNPTAQFRTELNQKRQDGENGLKTDGTRLAGKAFLAKQEGNLYKLKELSDMDQETRATVLTLKDALQFVKQDKIPLHSLPYPLRTVETQGEFSGNLIDDQGNYFVPNEIEIPTNVYVVGTVNVDETTYMFSPKVLDRANVIEYNEIDLYGAYGFGNEPTDSSDMESALDLTISISNSNSTKQMISQYPEVFQQVYEIFVVLKQNNKHFGYRVFNEISQFILNYVNGTGDSSSVLQAIDIQILQKILPKLSGTEEEILELLNQLYSIVEKNNSIQSLEKLGKMIAKLQATGYVTFIE</sequence>
<dbReference type="GO" id="GO:0016887">
    <property type="term" value="F:ATP hydrolysis activity"/>
    <property type="evidence" value="ECO:0007669"/>
    <property type="project" value="InterPro"/>
</dbReference>